<organism evidence="9 10">
    <name type="scientific">Kluyvera georgiana ATCC 51603</name>
    <dbReference type="NCBI Taxonomy" id="1354264"/>
    <lineage>
        <taxon>Bacteria</taxon>
        <taxon>Pseudomonadati</taxon>
        <taxon>Pseudomonadota</taxon>
        <taxon>Gammaproteobacteria</taxon>
        <taxon>Enterobacterales</taxon>
        <taxon>Enterobacteriaceae</taxon>
        <taxon>Kluyvera</taxon>
    </lineage>
</organism>
<dbReference type="Pfam" id="PF13515">
    <property type="entry name" value="FUSC_2"/>
    <property type="match status" value="1"/>
</dbReference>
<evidence type="ECO:0000256" key="7">
    <source>
        <dbReference type="SAM" id="Phobius"/>
    </source>
</evidence>
<evidence type="ECO:0000313" key="9">
    <source>
        <dbReference type="EMBL" id="OAT54133.1"/>
    </source>
</evidence>
<protein>
    <submittedName>
        <fullName evidence="9">Putative inner membrane protein</fullName>
    </submittedName>
</protein>
<keyword evidence="3 7" id="KW-0812">Transmembrane</keyword>
<proteinExistence type="inferred from homology"/>
<feature type="transmembrane region" description="Helical" evidence="7">
    <location>
        <begin position="47"/>
        <end position="66"/>
    </location>
</feature>
<comment type="caution">
    <text evidence="9">The sequence shown here is derived from an EMBL/GenBank/DDBJ whole genome shotgun (WGS) entry which is preliminary data.</text>
</comment>
<feature type="transmembrane region" description="Helical" evidence="7">
    <location>
        <begin position="95"/>
        <end position="113"/>
    </location>
</feature>
<evidence type="ECO:0000259" key="8">
    <source>
        <dbReference type="Pfam" id="PF13515"/>
    </source>
</evidence>
<reference evidence="9 10" key="1">
    <citation type="submission" date="2016-04" db="EMBL/GenBank/DDBJ databases">
        <title>ATOL: Assembling a taxonomically balanced genome-scale reconstruction of the evolutionary history of the Enterobacteriaceae.</title>
        <authorList>
            <person name="Plunkett G.III."/>
            <person name="Neeno-Eckwall E.C."/>
            <person name="Glasner J.D."/>
            <person name="Perna N.T."/>
        </authorList>
    </citation>
    <scope>NUCLEOTIDE SEQUENCE [LARGE SCALE GENOMIC DNA]</scope>
    <source>
        <strain evidence="9 10">ATCC 51603</strain>
    </source>
</reference>
<dbReference type="EMBL" id="LXEU01000039">
    <property type="protein sequence ID" value="OAT54133.1"/>
    <property type="molecule type" value="Genomic_DNA"/>
</dbReference>
<evidence type="ECO:0000256" key="5">
    <source>
        <dbReference type="ARBA" id="ARBA00023136"/>
    </source>
</evidence>
<keyword evidence="5 7" id="KW-0472">Membrane</keyword>
<comment type="similarity">
    <text evidence="6">Belongs to the YccS/YhfK family.</text>
</comment>
<dbReference type="RefSeq" id="WP_064544396.1">
    <property type="nucleotide sequence ID" value="NZ_LXEU01000039.1"/>
</dbReference>
<sequence length="352" mass="39502">MRPDKSLSPFEIRLYRHYRTVHGARIALAFVLTFLIVRLLGIPDGSWPLITLVVVMGPISFWGNVVPRAFQRIGGTVLGSALGLVALKLELISLPLMIIWCAAAMFLCGWLALGKKPYQALLIGITLGVVVGAPPGDMTTALWRSGDVIFGCLLAMLFTGIWPQRAFIHWRIQMATFVTQFNRIYQAGLSPNLIERPRLEKHLQTVLNDVVKMRGLITPASKETHIHKGIFEAIQTVSRNLVCMLELQINAHWATRPSHLLMLNAQTLRETQTMTQQTLLSIAHALYEGNPRPIKANSEKLNDIVAELRQLVNDYKGDNLSETPIHGYVWLSMELARQLELLSSLMCRALRK</sequence>
<dbReference type="PATRIC" id="fig|1354264.4.peg.1818"/>
<feature type="domain" description="Integral membrane bound transporter" evidence="8">
    <location>
        <begin position="33"/>
        <end position="158"/>
    </location>
</feature>
<evidence type="ECO:0000256" key="3">
    <source>
        <dbReference type="ARBA" id="ARBA00022692"/>
    </source>
</evidence>
<feature type="transmembrane region" description="Helical" evidence="7">
    <location>
        <begin position="120"/>
        <end position="136"/>
    </location>
</feature>
<evidence type="ECO:0000256" key="2">
    <source>
        <dbReference type="ARBA" id="ARBA00022475"/>
    </source>
</evidence>
<keyword evidence="4 7" id="KW-1133">Transmembrane helix</keyword>
<feature type="transmembrane region" description="Helical" evidence="7">
    <location>
        <begin position="142"/>
        <end position="162"/>
    </location>
</feature>
<evidence type="ECO:0000256" key="1">
    <source>
        <dbReference type="ARBA" id="ARBA00004651"/>
    </source>
</evidence>
<dbReference type="PANTHER" id="PTHR30509">
    <property type="entry name" value="P-HYDROXYBENZOIC ACID EFFLUX PUMP SUBUNIT-RELATED"/>
    <property type="match status" value="1"/>
</dbReference>
<evidence type="ECO:0000256" key="6">
    <source>
        <dbReference type="ARBA" id="ARBA00043993"/>
    </source>
</evidence>
<comment type="subcellular location">
    <subcellularLocation>
        <location evidence="1">Cell membrane</location>
        <topology evidence="1">Multi-pass membrane protein</topology>
    </subcellularLocation>
</comment>
<feature type="transmembrane region" description="Helical" evidence="7">
    <location>
        <begin position="21"/>
        <end position="41"/>
    </location>
</feature>
<accession>A0A1B7K1V0</accession>
<keyword evidence="10" id="KW-1185">Reference proteome</keyword>
<dbReference type="GO" id="GO:0005886">
    <property type="term" value="C:plasma membrane"/>
    <property type="evidence" value="ECO:0007669"/>
    <property type="project" value="UniProtKB-SubCell"/>
</dbReference>
<dbReference type="InterPro" id="IPR049453">
    <property type="entry name" value="Memb_transporter_dom"/>
</dbReference>
<dbReference type="Proteomes" id="UP000078386">
    <property type="component" value="Unassembled WGS sequence"/>
</dbReference>
<evidence type="ECO:0000313" key="10">
    <source>
        <dbReference type="Proteomes" id="UP000078386"/>
    </source>
</evidence>
<dbReference type="PANTHER" id="PTHR30509:SF42">
    <property type="entry name" value="INNER MEMBRANE PROTEIN YEEA"/>
    <property type="match status" value="1"/>
</dbReference>
<dbReference type="AlphaFoldDB" id="A0A1B7K1V0"/>
<evidence type="ECO:0000256" key="4">
    <source>
        <dbReference type="ARBA" id="ARBA00022989"/>
    </source>
</evidence>
<keyword evidence="2" id="KW-1003">Cell membrane</keyword>
<name>A0A1B7K1V0_9ENTR</name>
<gene>
    <name evidence="9" type="ORF">M989_01745</name>
</gene>
<feature type="transmembrane region" description="Helical" evidence="7">
    <location>
        <begin position="73"/>
        <end position="89"/>
    </location>
</feature>